<dbReference type="InterPro" id="IPR036366">
    <property type="entry name" value="PGBDSf"/>
</dbReference>
<keyword evidence="1" id="KW-0175">Coiled coil</keyword>
<evidence type="ECO:0000256" key="1">
    <source>
        <dbReference type="SAM" id="Coils"/>
    </source>
</evidence>
<feature type="compositionally biased region" description="Acidic residues" evidence="2">
    <location>
        <begin position="600"/>
        <end position="624"/>
    </location>
</feature>
<dbReference type="AlphaFoldDB" id="A0A059DYT5"/>
<dbReference type="SMART" id="SM00671">
    <property type="entry name" value="SEL1"/>
    <property type="match status" value="4"/>
</dbReference>
<dbReference type="InterPro" id="IPR006597">
    <property type="entry name" value="Sel1-like"/>
</dbReference>
<dbReference type="OrthoDB" id="5295703at2"/>
<dbReference type="SUPFAM" id="SSF47090">
    <property type="entry name" value="PGBD-like"/>
    <property type="match status" value="1"/>
</dbReference>
<evidence type="ECO:0000313" key="4">
    <source>
        <dbReference type="EMBL" id="KCZ59818.1"/>
    </source>
</evidence>
<dbReference type="SUPFAM" id="SSF58113">
    <property type="entry name" value="Apolipoprotein A-I"/>
    <property type="match status" value="1"/>
</dbReference>
<dbReference type="PATRIC" id="fig|1280948.3.peg.2440"/>
<dbReference type="Pfam" id="PF08238">
    <property type="entry name" value="Sel1"/>
    <property type="match status" value="3"/>
</dbReference>
<gene>
    <name evidence="4" type="ORF">HY36_06725</name>
</gene>
<dbReference type="PANTHER" id="PTHR11102:SF160">
    <property type="entry name" value="ERAD-ASSOCIATED E3 UBIQUITIN-PROTEIN LIGASE COMPONENT HRD3"/>
    <property type="match status" value="1"/>
</dbReference>
<proteinExistence type="predicted"/>
<protein>
    <recommendedName>
        <fullName evidence="3">Peptidoglycan binding-like domain-containing protein</fullName>
    </recommendedName>
</protein>
<feature type="coiled-coil region" evidence="1">
    <location>
        <begin position="111"/>
        <end position="138"/>
    </location>
</feature>
<feature type="coiled-coil region" evidence="1">
    <location>
        <begin position="245"/>
        <end position="283"/>
    </location>
</feature>
<organism evidence="4 5">
    <name type="scientific">Hyphomonas atlantica</name>
    <dbReference type="NCBI Taxonomy" id="1280948"/>
    <lineage>
        <taxon>Bacteria</taxon>
        <taxon>Pseudomonadati</taxon>
        <taxon>Pseudomonadota</taxon>
        <taxon>Alphaproteobacteria</taxon>
        <taxon>Hyphomonadales</taxon>
        <taxon>Hyphomonadaceae</taxon>
        <taxon>Hyphomonas</taxon>
    </lineage>
</organism>
<name>A0A059DYT5_9PROT</name>
<dbReference type="PANTHER" id="PTHR11102">
    <property type="entry name" value="SEL-1-LIKE PROTEIN"/>
    <property type="match status" value="1"/>
</dbReference>
<dbReference type="InterPro" id="IPR011990">
    <property type="entry name" value="TPR-like_helical_dom_sf"/>
</dbReference>
<dbReference type="SUPFAM" id="SSF81901">
    <property type="entry name" value="HCP-like"/>
    <property type="match status" value="1"/>
</dbReference>
<feature type="region of interest" description="Disordered" evidence="2">
    <location>
        <begin position="832"/>
        <end position="853"/>
    </location>
</feature>
<evidence type="ECO:0000313" key="5">
    <source>
        <dbReference type="Proteomes" id="UP000024547"/>
    </source>
</evidence>
<dbReference type="EMBL" id="AWFH01000034">
    <property type="protein sequence ID" value="KCZ59818.1"/>
    <property type="molecule type" value="Genomic_DNA"/>
</dbReference>
<evidence type="ECO:0000256" key="2">
    <source>
        <dbReference type="SAM" id="MobiDB-lite"/>
    </source>
</evidence>
<dbReference type="eggNOG" id="COG0790">
    <property type="taxonomic scope" value="Bacteria"/>
</dbReference>
<feature type="compositionally biased region" description="Acidic residues" evidence="2">
    <location>
        <begin position="566"/>
        <end position="585"/>
    </location>
</feature>
<feature type="compositionally biased region" description="Basic and acidic residues" evidence="2">
    <location>
        <begin position="651"/>
        <end position="660"/>
    </location>
</feature>
<evidence type="ECO:0000259" key="3">
    <source>
        <dbReference type="Pfam" id="PF01471"/>
    </source>
</evidence>
<comment type="caution">
    <text evidence="4">The sequence shown here is derived from an EMBL/GenBank/DDBJ whole genome shotgun (WGS) entry which is preliminary data.</text>
</comment>
<dbReference type="InterPro" id="IPR050767">
    <property type="entry name" value="Sel1_AlgK"/>
</dbReference>
<dbReference type="InterPro" id="IPR036365">
    <property type="entry name" value="PGBD-like_sf"/>
</dbReference>
<accession>A0A059DYT5</accession>
<dbReference type="Gene3D" id="1.25.40.10">
    <property type="entry name" value="Tetratricopeptide repeat domain"/>
    <property type="match status" value="1"/>
</dbReference>
<feature type="domain" description="Peptidoglycan binding-like" evidence="3">
    <location>
        <begin position="1077"/>
        <end position="1128"/>
    </location>
</feature>
<feature type="region of interest" description="Disordered" evidence="2">
    <location>
        <begin position="538"/>
        <end position="688"/>
    </location>
</feature>
<dbReference type="InterPro" id="IPR002477">
    <property type="entry name" value="Peptidoglycan-bd-like"/>
</dbReference>
<dbReference type="eggNOG" id="COG1196">
    <property type="taxonomic scope" value="Bacteria"/>
</dbReference>
<keyword evidence="5" id="KW-1185">Reference proteome</keyword>
<dbReference type="Proteomes" id="UP000024547">
    <property type="component" value="Unassembled WGS sequence"/>
</dbReference>
<reference evidence="4 5" key="1">
    <citation type="journal article" date="2014" name="Antonie Van Leeuwenhoek">
        <title>Hyphomonas beringensis sp. nov. and Hyphomonas chukchiensis sp. nov., isolated from surface seawater of the Bering Sea and Chukchi Sea.</title>
        <authorList>
            <person name="Li C."/>
            <person name="Lai Q."/>
            <person name="Li G."/>
            <person name="Dong C."/>
            <person name="Wang J."/>
            <person name="Liao Y."/>
            <person name="Shao Z."/>
        </authorList>
    </citation>
    <scope>NUCLEOTIDE SEQUENCE [LARGE SCALE GENOMIC DNA]</scope>
    <source>
        <strain evidence="4 5">22II1-22F38</strain>
    </source>
</reference>
<dbReference type="RefSeq" id="WP_035553072.1">
    <property type="nucleotide sequence ID" value="NZ_AWFH01000034.1"/>
</dbReference>
<dbReference type="STRING" id="1280948.HY36_06725"/>
<feature type="compositionally biased region" description="Acidic residues" evidence="2">
    <location>
        <begin position="538"/>
        <end position="553"/>
    </location>
</feature>
<feature type="compositionally biased region" description="Acidic residues" evidence="2">
    <location>
        <begin position="661"/>
        <end position="686"/>
    </location>
</feature>
<dbReference type="Pfam" id="PF01471">
    <property type="entry name" value="PG_binding_1"/>
    <property type="match status" value="1"/>
</dbReference>
<sequence length="1137" mass="122030">MSQTGPWSVKGIDQRARDAAREAAHAEGITLGEYLNRLLMSVESSKPNEVAAPFEHRRPAPNAANDTIDKLTRRIEATEARSTLAITGMDHTILGLVARLEDAEQSSSTVASRVDGLIEELQETYAALQAKVQKLENDDSSRENLEALKSLEQALGKLASHVFEENELAQNEALAVKGRVETGFAELNDRVEGMEVKVEKTLAETASRIDTAVSEAEQRAETQSREFTDRLSDLETHVNLKLSGIDRTEERLSAAEARMSESLNSVNAALDKTQDRLNRAESTTDAALLSLESTLNDLDVKIGSLSRSVEPDMADKLRAEFESRFEQIMETVRQSVDTTRRELAEEISKAAAAPADDVFEDIRSEIDSVRRTVSEDKERQSNDIQSVSSEIKRIGGLVGDRIEEFGEQIDKRVNASEQRTAEAISQIGEQVANVAGRLQSRQDKALQTLATEIEETRKRADANLSDALTGMSDRLDQIQTQTSASLSPIQKAMASLATRLENLEDTINPAQASRDPIEGLGAEDSFIDADSLLEEFQTEDSDSLLSEDYDAEFEPGLPQDSTAFDDPQDFFSDDVETENESDTVAEDNLASAPAKSAYTEDFELVDELVEPEAEPGPVDADDDFHESLTAGPDSLTGDGIDPLVDLDEYDDSHTEARESDIFEDDEFDLSSSPFEEDTPTEEEVEADAILADHSDSDEAEFDPLIEEAPQEEEKLDFMSAARQAAIAASSGRPSQPIRIASRDSSSGMFSNGKLPLYAAASAVVITGAAVGGYLYLRGKQSTPSVAAAPVAPTATTSADAVEQPAEAAEDITVASMTTDADAMLFEEDTPAAVAQADPEGTELETQPTPALPAPVETAPVVETAVSYAPIPAVESLATLAASGDAVAEYYVAQQYLAENNLREAAPLMQSAADKGLPIAQYTLSKLHERGTGVPKDLNLARQWTEKAAQNGNVKAMHDLAVFMAQGEGGPQSYAGAVEWFRKGAEYGIVDSQYNLGILYEQGLGISPNLTEALYWFMVAAKNGDAGAPAKVMELKASVSKEAAALAQAQTDAWTASRANGPANGQFEPQAWELGNPEQVMSIQLALTALGYQPGTPDGAVGPGTAAAIRAYQADHGLPETGTVTSGLIESLNAKAGA</sequence>
<dbReference type="Gene3D" id="1.10.101.10">
    <property type="entry name" value="PGBD-like superfamily/PGBD"/>
    <property type="match status" value="1"/>
</dbReference>